<evidence type="ECO:0000313" key="3">
    <source>
        <dbReference type="EMBL" id="KAG9191863.1"/>
    </source>
</evidence>
<dbReference type="GO" id="GO:0008897">
    <property type="term" value="F:holo-[acyl-carrier-protein] synthase activity"/>
    <property type="evidence" value="ECO:0007669"/>
    <property type="project" value="UniProtKB-EC"/>
</dbReference>
<dbReference type="Gene3D" id="3.90.470.20">
    <property type="entry name" value="4'-phosphopantetheinyl transferase domain"/>
    <property type="match status" value="1"/>
</dbReference>
<dbReference type="Proteomes" id="UP001199106">
    <property type="component" value="Unassembled WGS sequence"/>
</dbReference>
<feature type="domain" description="4'-phosphopantetheinyl transferase" evidence="2">
    <location>
        <begin position="11"/>
        <end position="104"/>
    </location>
</feature>
<reference evidence="3" key="1">
    <citation type="submission" date="2021-07" db="EMBL/GenBank/DDBJ databases">
        <title>Genome Resource of American Ginseng Black Spot Pathogen Alternaria panax.</title>
        <authorList>
            <person name="Qiu C."/>
            <person name="Wang W."/>
            <person name="Liu Z."/>
        </authorList>
    </citation>
    <scope>NUCLEOTIDE SEQUENCE</scope>
    <source>
        <strain evidence="3">BNCC115425</strain>
    </source>
</reference>
<organism evidence="3 4">
    <name type="scientific">Alternaria panax</name>
    <dbReference type="NCBI Taxonomy" id="48097"/>
    <lineage>
        <taxon>Eukaryota</taxon>
        <taxon>Fungi</taxon>
        <taxon>Dikarya</taxon>
        <taxon>Ascomycota</taxon>
        <taxon>Pezizomycotina</taxon>
        <taxon>Dothideomycetes</taxon>
        <taxon>Pleosporomycetidae</taxon>
        <taxon>Pleosporales</taxon>
        <taxon>Pleosporineae</taxon>
        <taxon>Pleosporaceae</taxon>
        <taxon>Alternaria</taxon>
        <taxon>Alternaria sect. Panax</taxon>
    </lineage>
</organism>
<evidence type="ECO:0000259" key="2">
    <source>
        <dbReference type="Pfam" id="PF01648"/>
    </source>
</evidence>
<dbReference type="EC" id="2.7.8.7" evidence="3"/>
<proteinExistence type="predicted"/>
<dbReference type="InterPro" id="IPR037143">
    <property type="entry name" value="4-PPantetheinyl_Trfase_dom_sf"/>
</dbReference>
<dbReference type="GO" id="GO:0000287">
    <property type="term" value="F:magnesium ion binding"/>
    <property type="evidence" value="ECO:0007669"/>
    <property type="project" value="InterPro"/>
</dbReference>
<keyword evidence="1 3" id="KW-0808">Transferase</keyword>
<evidence type="ECO:0000313" key="4">
    <source>
        <dbReference type="Proteomes" id="UP001199106"/>
    </source>
</evidence>
<dbReference type="Pfam" id="PF01648">
    <property type="entry name" value="ACPS"/>
    <property type="match status" value="1"/>
</dbReference>
<dbReference type="AlphaFoldDB" id="A0AAD4IC70"/>
<protein>
    <submittedName>
        <fullName evidence="3">Holo-[acyl-carrier protein] synthase</fullName>
        <ecNumber evidence="3">2.7.8.7</ecNumber>
    </submittedName>
</protein>
<comment type="caution">
    <text evidence="3">The sequence shown here is derived from an EMBL/GenBank/DDBJ whole genome shotgun (WGS) entry which is preliminary data.</text>
</comment>
<name>A0AAD4IC70_9PLEO</name>
<dbReference type="EMBL" id="JAANER010000003">
    <property type="protein sequence ID" value="KAG9191863.1"/>
    <property type="molecule type" value="Genomic_DNA"/>
</dbReference>
<evidence type="ECO:0000256" key="1">
    <source>
        <dbReference type="ARBA" id="ARBA00022679"/>
    </source>
</evidence>
<keyword evidence="4" id="KW-1185">Reference proteome</keyword>
<accession>A0AAD4IC70</accession>
<dbReference type="SUPFAM" id="SSF56214">
    <property type="entry name" value="4'-phosphopantetheinyl transferase"/>
    <property type="match status" value="1"/>
</dbReference>
<gene>
    <name evidence="3" type="ORF">G6011_10597</name>
</gene>
<dbReference type="InterPro" id="IPR008278">
    <property type="entry name" value="4-PPantetheinyl_Trfase_dom"/>
</dbReference>
<sequence>MPLRPFPYPFQVGTDICNVSRLRAVLTRDYGGEPLRPLHQYLRRVLTDHERQYFWNRFGPEEAIAKKMASVSQFLAGRFAAKEACRKACSHLDMNARGFKHIMILPVTSVDRSKHQSSRPRGLILDKVYETYTPAPNDPAKSDNARVAIQHVMSTLVDVSELDGQLCEISISHDGDFATAVAIVLAVGTGLDL</sequence>